<reference evidence="2 3" key="1">
    <citation type="journal article" date="2017" name="Gigascience">
        <title>Draft genome of the honey bee ectoparasitic mite, Tropilaelaps mercedesae, is shaped by the parasitic life history.</title>
        <authorList>
            <person name="Dong X."/>
            <person name="Armstrong S.D."/>
            <person name="Xia D."/>
            <person name="Makepeace B.L."/>
            <person name="Darby A.C."/>
            <person name="Kadowaki T."/>
        </authorList>
    </citation>
    <scope>NUCLEOTIDE SEQUENCE [LARGE SCALE GENOMIC DNA]</scope>
    <source>
        <strain evidence="2">Wuxi-XJTLU</strain>
    </source>
</reference>
<keyword evidence="3" id="KW-1185">Reference proteome</keyword>
<accession>A0A1V9XXN4</accession>
<dbReference type="EMBL" id="MNPL01002486">
    <property type="protein sequence ID" value="OQR78230.1"/>
    <property type="molecule type" value="Genomic_DNA"/>
</dbReference>
<feature type="compositionally biased region" description="Low complexity" evidence="1">
    <location>
        <begin position="120"/>
        <end position="159"/>
    </location>
</feature>
<evidence type="ECO:0000313" key="3">
    <source>
        <dbReference type="Proteomes" id="UP000192247"/>
    </source>
</evidence>
<feature type="compositionally biased region" description="Polar residues" evidence="1">
    <location>
        <begin position="104"/>
        <end position="113"/>
    </location>
</feature>
<evidence type="ECO:0000256" key="1">
    <source>
        <dbReference type="SAM" id="MobiDB-lite"/>
    </source>
</evidence>
<gene>
    <name evidence="2" type="ORF">BIW11_06538</name>
</gene>
<proteinExistence type="predicted"/>
<comment type="caution">
    <text evidence="2">The sequence shown here is derived from an EMBL/GenBank/DDBJ whole genome shotgun (WGS) entry which is preliminary data.</text>
</comment>
<protein>
    <submittedName>
        <fullName evidence="2">WD repeat-containing protein 62-like</fullName>
    </submittedName>
</protein>
<dbReference type="Proteomes" id="UP000192247">
    <property type="component" value="Unassembled WGS sequence"/>
</dbReference>
<name>A0A1V9XXN4_9ACAR</name>
<feature type="non-terminal residue" evidence="2">
    <location>
        <position position="205"/>
    </location>
</feature>
<sequence>MVLIYISGGSISAVVGGNGSDLGELTVTPGAAGSENVSLGASLAPPRGKWAQSMENMEQGGPLVIKSVLASDPVVHLPRLNKSKSEGAVNVVVNEEDEKDDPASQESSTHNSGPGSGVLSSNASSVANNKTNTNAATEPNSSSSSSSNNNNNNTTITNNGKQVTEVNNINKNKMNKNIKSTNSEINQRYAVIVTSCLSHVSNVNR</sequence>
<feature type="region of interest" description="Disordered" evidence="1">
    <location>
        <begin position="96"/>
        <end position="165"/>
    </location>
</feature>
<dbReference type="InParanoid" id="A0A1V9XXN4"/>
<evidence type="ECO:0000313" key="2">
    <source>
        <dbReference type="EMBL" id="OQR78230.1"/>
    </source>
</evidence>
<organism evidence="2 3">
    <name type="scientific">Tropilaelaps mercedesae</name>
    <dbReference type="NCBI Taxonomy" id="418985"/>
    <lineage>
        <taxon>Eukaryota</taxon>
        <taxon>Metazoa</taxon>
        <taxon>Ecdysozoa</taxon>
        <taxon>Arthropoda</taxon>
        <taxon>Chelicerata</taxon>
        <taxon>Arachnida</taxon>
        <taxon>Acari</taxon>
        <taxon>Parasitiformes</taxon>
        <taxon>Mesostigmata</taxon>
        <taxon>Gamasina</taxon>
        <taxon>Dermanyssoidea</taxon>
        <taxon>Laelapidae</taxon>
        <taxon>Tropilaelaps</taxon>
    </lineage>
</organism>
<dbReference type="AlphaFoldDB" id="A0A1V9XXN4"/>